<gene>
    <name evidence="1" type="primary">ip8</name>
    <name evidence="1" type="ORF">VR5_142</name>
</gene>
<proteinExistence type="predicted"/>
<name>A0A0A7HFA2_9CAUD</name>
<evidence type="ECO:0000313" key="1">
    <source>
        <dbReference type="EMBL" id="AIZ01929.1"/>
    </source>
</evidence>
<evidence type="ECO:0000313" key="2">
    <source>
        <dbReference type="Proteomes" id="UP000030715"/>
    </source>
</evidence>
<sequence>MKTYQEFITEAKRHEDELPFVSKTFDGTLADFKKIPNDKLAKLVGSISEKGGKVTFSAQGTANLKKLLKAAGAE</sequence>
<dbReference type="GeneID" id="26632449"/>
<reference evidence="1 2" key="1">
    <citation type="submission" date="2014-10" db="EMBL/GenBank/DDBJ databases">
        <title>VR bacteriophages - a small but diverse group of low-temperature viruses.</title>
        <authorList>
            <person name="Kaliniene L."/>
            <person name="Meskys R."/>
            <person name="Simoliunas E."/>
            <person name="Zajanckauskaite A."/>
            <person name="Truncaite L."/>
        </authorList>
    </citation>
    <scope>NUCLEOTIDE SEQUENCE [LARGE SCALE GENOMIC DNA]</scope>
</reference>
<dbReference type="EMBL" id="KP007359">
    <property type="protein sequence ID" value="AIZ01929.1"/>
    <property type="molecule type" value="Genomic_DNA"/>
</dbReference>
<dbReference type="KEGG" id="vg:26632449"/>
<dbReference type="OrthoDB" id="24120at10239"/>
<accession>A0A0A7HFA2</accession>
<dbReference type="RefSeq" id="YP_009205836.1">
    <property type="nucleotide sequence ID" value="NC_028881.1"/>
</dbReference>
<organism evidence="1 2">
    <name type="scientific">Escherichia phage vb_EcoM-VR5</name>
    <dbReference type="NCBI Taxonomy" id="1567026"/>
    <lineage>
        <taxon>Viruses</taxon>
        <taxon>Duplodnaviria</taxon>
        <taxon>Heunggongvirae</taxon>
        <taxon>Uroviricota</taxon>
        <taxon>Caudoviricetes</taxon>
        <taxon>Pantevenvirales</taxon>
        <taxon>Straboviridae</taxon>
        <taxon>Tevenvirinae</taxon>
        <taxon>Dhakavirus</taxon>
        <taxon>Dhakavirus vr5</taxon>
    </lineage>
</organism>
<keyword evidence="2" id="KW-1185">Reference proteome</keyword>
<dbReference type="Proteomes" id="UP000030715">
    <property type="component" value="Segment"/>
</dbReference>
<protein>
    <submittedName>
        <fullName evidence="1">Putative internal head protein</fullName>
    </submittedName>
</protein>